<feature type="non-terminal residue" evidence="1">
    <location>
        <position position="98"/>
    </location>
</feature>
<comment type="caution">
    <text evidence="1">The sequence shown here is derived from an EMBL/GenBank/DDBJ whole genome shotgun (WGS) entry which is preliminary data.</text>
</comment>
<reference evidence="1" key="1">
    <citation type="submission" date="2018-05" db="EMBL/GenBank/DDBJ databases">
        <title>Draft genome of Mucuna pruriens seed.</title>
        <authorList>
            <person name="Nnadi N.E."/>
            <person name="Vos R."/>
            <person name="Hasami M.H."/>
            <person name="Devisetty U.K."/>
            <person name="Aguiy J.C."/>
        </authorList>
    </citation>
    <scope>NUCLEOTIDE SEQUENCE [LARGE SCALE GENOMIC DNA]</scope>
    <source>
        <strain evidence="1">JCA_2017</strain>
    </source>
</reference>
<gene>
    <name evidence="1" type="ORF">CR513_31153</name>
</gene>
<evidence type="ECO:0000313" key="1">
    <source>
        <dbReference type="EMBL" id="RDX87376.1"/>
    </source>
</evidence>
<sequence length="98" mass="10766">MILIKIESIQLISVQSSLTNPTLFDFLSHDDSKAGSTTSSNGPKQILTHDFSVKKSTSHIKIILSATRSFLCNKKPHPPPLMWPSVPMVEHTSAGNPR</sequence>
<proteinExistence type="predicted"/>
<feature type="non-terminal residue" evidence="1">
    <location>
        <position position="1"/>
    </location>
</feature>
<name>A0A371GA09_MUCPR</name>
<protein>
    <submittedName>
        <fullName evidence="1">Uncharacterized protein</fullName>
    </submittedName>
</protein>
<dbReference type="Proteomes" id="UP000257109">
    <property type="component" value="Unassembled WGS sequence"/>
</dbReference>
<dbReference type="EMBL" id="QJKJ01006245">
    <property type="protein sequence ID" value="RDX87376.1"/>
    <property type="molecule type" value="Genomic_DNA"/>
</dbReference>
<keyword evidence="2" id="KW-1185">Reference proteome</keyword>
<dbReference type="AlphaFoldDB" id="A0A371GA09"/>
<evidence type="ECO:0000313" key="2">
    <source>
        <dbReference type="Proteomes" id="UP000257109"/>
    </source>
</evidence>
<accession>A0A371GA09</accession>
<organism evidence="1 2">
    <name type="scientific">Mucuna pruriens</name>
    <name type="common">Velvet bean</name>
    <name type="synonym">Dolichos pruriens</name>
    <dbReference type="NCBI Taxonomy" id="157652"/>
    <lineage>
        <taxon>Eukaryota</taxon>
        <taxon>Viridiplantae</taxon>
        <taxon>Streptophyta</taxon>
        <taxon>Embryophyta</taxon>
        <taxon>Tracheophyta</taxon>
        <taxon>Spermatophyta</taxon>
        <taxon>Magnoliopsida</taxon>
        <taxon>eudicotyledons</taxon>
        <taxon>Gunneridae</taxon>
        <taxon>Pentapetalae</taxon>
        <taxon>rosids</taxon>
        <taxon>fabids</taxon>
        <taxon>Fabales</taxon>
        <taxon>Fabaceae</taxon>
        <taxon>Papilionoideae</taxon>
        <taxon>50 kb inversion clade</taxon>
        <taxon>NPAAA clade</taxon>
        <taxon>indigoferoid/millettioid clade</taxon>
        <taxon>Phaseoleae</taxon>
        <taxon>Mucuna</taxon>
    </lineage>
</organism>